<dbReference type="Bgee" id="ENSMGAG00000003241">
    <property type="expression patterns" value="Expressed in thymus and 17 other cell types or tissues"/>
</dbReference>
<reference evidence="3" key="3">
    <citation type="submission" date="2025-09" db="UniProtKB">
        <authorList>
            <consortium name="Ensembl"/>
        </authorList>
    </citation>
    <scope>IDENTIFICATION</scope>
</reference>
<dbReference type="Gene3D" id="2.170.270.10">
    <property type="entry name" value="SET domain"/>
    <property type="match status" value="1"/>
</dbReference>
<feature type="compositionally biased region" description="Pro residues" evidence="1">
    <location>
        <begin position="258"/>
        <end position="277"/>
    </location>
</feature>
<organism evidence="3 4">
    <name type="scientific">Meleagris gallopavo</name>
    <name type="common">Wild turkey</name>
    <dbReference type="NCBI Taxonomy" id="9103"/>
    <lineage>
        <taxon>Eukaryota</taxon>
        <taxon>Metazoa</taxon>
        <taxon>Chordata</taxon>
        <taxon>Craniata</taxon>
        <taxon>Vertebrata</taxon>
        <taxon>Euteleostomi</taxon>
        <taxon>Archelosauria</taxon>
        <taxon>Archosauria</taxon>
        <taxon>Dinosauria</taxon>
        <taxon>Saurischia</taxon>
        <taxon>Theropoda</taxon>
        <taxon>Coelurosauria</taxon>
        <taxon>Aves</taxon>
        <taxon>Neognathae</taxon>
        <taxon>Galloanserae</taxon>
        <taxon>Galliformes</taxon>
        <taxon>Phasianidae</taxon>
        <taxon>Meleagridinae</taxon>
        <taxon>Meleagris</taxon>
    </lineage>
</organism>
<dbReference type="PANTHER" id="PTHR46167:SF1">
    <property type="entry name" value="N-LYSINE METHYLTRANSFERASE KMT5A"/>
    <property type="match status" value="1"/>
</dbReference>
<dbReference type="GO" id="GO:0006357">
    <property type="term" value="P:regulation of transcription by RNA polymerase II"/>
    <property type="evidence" value="ECO:0007669"/>
    <property type="project" value="TreeGrafter"/>
</dbReference>
<evidence type="ECO:0000256" key="1">
    <source>
        <dbReference type="SAM" id="MobiDB-lite"/>
    </source>
</evidence>
<feature type="compositionally biased region" description="Basic and acidic residues" evidence="1">
    <location>
        <begin position="15"/>
        <end position="24"/>
    </location>
</feature>
<proteinExistence type="predicted"/>
<reference evidence="3 4" key="1">
    <citation type="journal article" date="2010" name="PLoS Biol.">
        <title>Multi-platform next-generation sequencing of the domestic turkey (Meleagris gallopavo): genome assembly and analysis.</title>
        <authorList>
            <person name="Dalloul R.A."/>
            <person name="Long J.A."/>
            <person name="Zimin A.V."/>
            <person name="Aslam L."/>
            <person name="Beal K."/>
            <person name="Blomberg L.A."/>
            <person name="Bouffard P."/>
            <person name="Burt D.W."/>
            <person name="Crasta O."/>
            <person name="Crooijmans R.P."/>
            <person name="Cooper K."/>
            <person name="Coulombe R.A."/>
            <person name="De S."/>
            <person name="Delany M.E."/>
            <person name="Dodgson J.B."/>
            <person name="Dong J.J."/>
            <person name="Evans C."/>
            <person name="Frederickson K.M."/>
            <person name="Flicek P."/>
            <person name="Florea L."/>
            <person name="Folkerts O."/>
            <person name="Groenen M.A."/>
            <person name="Harkins T.T."/>
            <person name="Herrero J."/>
            <person name="Hoffmann S."/>
            <person name="Megens H.J."/>
            <person name="Jiang A."/>
            <person name="de Jong P."/>
            <person name="Kaiser P."/>
            <person name="Kim H."/>
            <person name="Kim K.W."/>
            <person name="Kim S."/>
            <person name="Langenberger D."/>
            <person name="Lee M.K."/>
            <person name="Lee T."/>
            <person name="Mane S."/>
            <person name="Marcais G."/>
            <person name="Marz M."/>
            <person name="McElroy A.P."/>
            <person name="Modise T."/>
            <person name="Nefedov M."/>
            <person name="Notredame C."/>
            <person name="Paton I.R."/>
            <person name="Payne W.S."/>
            <person name="Pertea G."/>
            <person name="Prickett D."/>
            <person name="Puiu D."/>
            <person name="Qioa D."/>
            <person name="Raineri E."/>
            <person name="Ruffier M."/>
            <person name="Salzberg S.L."/>
            <person name="Schatz M.C."/>
            <person name="Scheuring C."/>
            <person name="Schmidt C.J."/>
            <person name="Schroeder S."/>
            <person name="Searle S.M."/>
            <person name="Smith E.J."/>
            <person name="Smith J."/>
            <person name="Sonstegard T.S."/>
            <person name="Stadler P.F."/>
            <person name="Tafer H."/>
            <person name="Tu Z.J."/>
            <person name="Van Tassell C.P."/>
            <person name="Vilella A.J."/>
            <person name="Williams K.P."/>
            <person name="Yorke J.A."/>
            <person name="Zhang L."/>
            <person name="Zhang H.B."/>
            <person name="Zhang X."/>
            <person name="Zhang Y."/>
            <person name="Reed K.M."/>
        </authorList>
    </citation>
    <scope>NUCLEOTIDE SEQUENCE [LARGE SCALE GENOMIC DNA]</scope>
</reference>
<reference evidence="3" key="2">
    <citation type="submission" date="2025-08" db="UniProtKB">
        <authorList>
            <consortium name="Ensembl"/>
        </authorList>
    </citation>
    <scope>IDENTIFICATION</scope>
</reference>
<evidence type="ECO:0000313" key="3">
    <source>
        <dbReference type="Ensembl" id="ENSMGAP00000002945.2"/>
    </source>
</evidence>
<dbReference type="PANTHER" id="PTHR46167">
    <property type="entry name" value="N-LYSINE METHYLTRANSFERASE KMT5A"/>
    <property type="match status" value="1"/>
</dbReference>
<gene>
    <name evidence="3" type="primary">KMT5A</name>
</gene>
<dbReference type="GO" id="GO:0042799">
    <property type="term" value="F:histone H4K20 methyltransferase activity"/>
    <property type="evidence" value="ECO:0007669"/>
    <property type="project" value="TreeGrafter"/>
</dbReference>
<protein>
    <submittedName>
        <fullName evidence="3">Small nuclear ribonucleoprotein U11/U12 subunit 35</fullName>
    </submittedName>
</protein>
<dbReference type="GO" id="GO:0043516">
    <property type="term" value="P:regulation of DNA damage response, signal transduction by p53 class mediator"/>
    <property type="evidence" value="ECO:0007669"/>
    <property type="project" value="TreeGrafter"/>
</dbReference>
<feature type="compositionally biased region" description="Pro residues" evidence="1">
    <location>
        <begin position="297"/>
        <end position="308"/>
    </location>
</feature>
<dbReference type="Ensembl" id="ENSMGAT00000003635.2">
    <property type="protein sequence ID" value="ENSMGAP00000002945.2"/>
    <property type="gene ID" value="ENSMGAG00000003241.3"/>
</dbReference>
<feature type="compositionally biased region" description="Basic residues" evidence="1">
    <location>
        <begin position="80"/>
        <end position="96"/>
    </location>
</feature>
<dbReference type="InterPro" id="IPR001214">
    <property type="entry name" value="SET_dom"/>
</dbReference>
<keyword evidence="4" id="KW-1185">Reference proteome</keyword>
<accession>G1MW51</accession>
<dbReference type="InterPro" id="IPR046341">
    <property type="entry name" value="SET_dom_sf"/>
</dbReference>
<dbReference type="OrthoDB" id="6159137at2759"/>
<feature type="compositionally biased region" description="Basic and acidic residues" evidence="1">
    <location>
        <begin position="117"/>
        <end position="126"/>
    </location>
</feature>
<dbReference type="HOGENOM" id="CLU_047978_0_1_1"/>
<dbReference type="Proteomes" id="UP000001645">
    <property type="component" value="Chromosome 17"/>
</dbReference>
<feature type="compositionally biased region" description="Basic and acidic residues" evidence="1">
    <location>
        <begin position="33"/>
        <end position="43"/>
    </location>
</feature>
<evidence type="ECO:0000259" key="2">
    <source>
        <dbReference type="Pfam" id="PF00856"/>
    </source>
</evidence>
<feature type="domain" description="SET" evidence="2">
    <location>
        <begin position="150"/>
        <end position="205"/>
    </location>
</feature>
<dbReference type="Pfam" id="PF00856">
    <property type="entry name" value="SET"/>
    <property type="match status" value="1"/>
</dbReference>
<feature type="region of interest" description="Disordered" evidence="1">
    <location>
        <begin position="1"/>
        <end position="126"/>
    </location>
</feature>
<feature type="compositionally biased region" description="Polar residues" evidence="1">
    <location>
        <begin position="44"/>
        <end position="59"/>
    </location>
</feature>
<dbReference type="InParanoid" id="G1MW51"/>
<evidence type="ECO:0000313" key="4">
    <source>
        <dbReference type="Proteomes" id="UP000001645"/>
    </source>
</evidence>
<name>G1MW51_MELGA</name>
<dbReference type="GO" id="GO:0005634">
    <property type="term" value="C:nucleus"/>
    <property type="evidence" value="ECO:0007669"/>
    <property type="project" value="TreeGrafter"/>
</dbReference>
<dbReference type="SUPFAM" id="SSF82199">
    <property type="entry name" value="SET domain"/>
    <property type="match status" value="1"/>
</dbReference>
<sequence length="308" mass="33923">MYHEVKCQGKALTETNRKGDEKKNGGNVIEGATKPEDQKDKESGCNTSVLSSDQKTQGTVEAEKTLLPSDCAGEASAKPAQKKMVKTKRGPRRKTQGRAPNRKVTDYYPVRRSSRKSKSELETEERRKIDELITSGKEEGMKIDYIDGKGRGVIATKHFNRGEFVVEYHGDLIEITDAKKREALYAQDPSTGCYMYYFQYLSKTYWNSRYASRPPSALKGKLEEEVNVYNSKMETPMIFRSAHLTAKSRFKASKRCSPHPPAGRSPPPRAPAAPPARPAGCPAPSSAAPRSGCIRSPAPPASPAPAPC</sequence>
<dbReference type="InterPro" id="IPR051760">
    <property type="entry name" value="KMT5A"/>
</dbReference>
<feature type="region of interest" description="Disordered" evidence="1">
    <location>
        <begin position="250"/>
        <end position="308"/>
    </location>
</feature>
<dbReference type="GO" id="GO:0005700">
    <property type="term" value="C:polytene chromosome"/>
    <property type="evidence" value="ECO:0007669"/>
    <property type="project" value="TreeGrafter"/>
</dbReference>
<feature type="compositionally biased region" description="Low complexity" evidence="1">
    <location>
        <begin position="278"/>
        <end position="293"/>
    </location>
</feature>
<dbReference type="AlphaFoldDB" id="G1MW51"/>
<dbReference type="GeneTree" id="ENSGT00940000163293"/>